<dbReference type="Gene3D" id="1.10.8.20">
    <property type="entry name" value="N-terminal domain of phosphatidylinositol transfer protein sec14p"/>
    <property type="match status" value="1"/>
</dbReference>
<keyword evidence="2" id="KW-1185">Reference proteome</keyword>
<gene>
    <name evidence="1" type="ORF">TcWFU_003424</name>
</gene>
<dbReference type="InterPro" id="IPR036273">
    <property type="entry name" value="CRAL/TRIO_N_dom_sf"/>
</dbReference>
<evidence type="ECO:0000313" key="1">
    <source>
        <dbReference type="EMBL" id="KAL5111766.1"/>
    </source>
</evidence>
<evidence type="ECO:0000313" key="2">
    <source>
        <dbReference type="Proteomes" id="UP001651158"/>
    </source>
</evidence>
<reference evidence="1 2" key="1">
    <citation type="journal article" date="2022" name="Front. Cell. Infect. Microbiol.">
        <title>The Genomes of Two Strains of Taenia crassiceps the Animal Model for the Study of Human Cysticercosis.</title>
        <authorList>
            <person name="Bobes R.J."/>
            <person name="Estrada K."/>
            <person name="Rios-Valencia D.G."/>
            <person name="Calderon-Gallegos A."/>
            <person name="de la Torre P."/>
            <person name="Carrero J.C."/>
            <person name="Sanchez-Flores A."/>
            <person name="Laclette J.P."/>
        </authorList>
    </citation>
    <scope>NUCLEOTIDE SEQUENCE [LARGE SCALE GENOMIC DNA]</scope>
    <source>
        <strain evidence="1">WFUcys</strain>
    </source>
</reference>
<name>A0ABR4QPU7_9CEST</name>
<dbReference type="Proteomes" id="UP001651158">
    <property type="component" value="Unassembled WGS sequence"/>
</dbReference>
<proteinExistence type="predicted"/>
<organism evidence="1 2">
    <name type="scientific">Taenia crassiceps</name>
    <dbReference type="NCBI Taxonomy" id="6207"/>
    <lineage>
        <taxon>Eukaryota</taxon>
        <taxon>Metazoa</taxon>
        <taxon>Spiralia</taxon>
        <taxon>Lophotrochozoa</taxon>
        <taxon>Platyhelminthes</taxon>
        <taxon>Cestoda</taxon>
        <taxon>Eucestoda</taxon>
        <taxon>Cyclophyllidea</taxon>
        <taxon>Taeniidae</taxon>
        <taxon>Taenia</taxon>
    </lineage>
</organism>
<protein>
    <submittedName>
        <fullName evidence="1">Uncharacterized protein</fullName>
    </submittedName>
</protein>
<dbReference type="SUPFAM" id="SSF46938">
    <property type="entry name" value="CRAL/TRIO N-terminal domain"/>
    <property type="match status" value="1"/>
</dbReference>
<sequence length="109" mass="12370">MATAQKLPSKYVKLAKAQLGEDPKNTSAHIEAFRRWLSSMPHLTCPDDDDFLLLFLRQSKYVHAKAQARLDNFCTLSTLKSIGDVIWEPHLTCSRRSLTTTSMQACIFL</sequence>
<comment type="caution">
    <text evidence="1">The sequence shown here is derived from an EMBL/GenBank/DDBJ whole genome shotgun (WGS) entry which is preliminary data.</text>
</comment>
<accession>A0ABR4QPU7</accession>
<dbReference type="EMBL" id="JAKROA010000001">
    <property type="protein sequence ID" value="KAL5111766.1"/>
    <property type="molecule type" value="Genomic_DNA"/>
</dbReference>